<protein>
    <submittedName>
        <fullName evidence="5">Transcriptional regulator</fullName>
    </submittedName>
</protein>
<dbReference type="PROSITE" id="PS50931">
    <property type="entry name" value="HTH_LYSR"/>
    <property type="match status" value="1"/>
</dbReference>
<dbReference type="KEGG" id="pasa:BAOM_5050"/>
<gene>
    <name evidence="5" type="ORF">BAOM_5050</name>
</gene>
<evidence type="ECO:0000256" key="4">
    <source>
        <dbReference type="ARBA" id="ARBA00023163"/>
    </source>
</evidence>
<dbReference type="GO" id="GO:0000976">
    <property type="term" value="F:transcription cis-regulatory region binding"/>
    <property type="evidence" value="ECO:0007669"/>
    <property type="project" value="TreeGrafter"/>
</dbReference>
<dbReference type="PANTHER" id="PTHR30126:SF40">
    <property type="entry name" value="HTH-TYPE TRANSCRIPTIONAL REGULATOR GLTR"/>
    <property type="match status" value="1"/>
</dbReference>
<dbReference type="AlphaFoldDB" id="A0A3Q9RSD8"/>
<name>A0A3Q9RSD8_9BACI</name>
<dbReference type="FunFam" id="1.10.10.10:FF:000001">
    <property type="entry name" value="LysR family transcriptional regulator"/>
    <property type="match status" value="1"/>
</dbReference>
<organism evidence="5 6">
    <name type="scientific">Peribacillus asahii</name>
    <dbReference type="NCBI Taxonomy" id="228899"/>
    <lineage>
        <taxon>Bacteria</taxon>
        <taxon>Bacillati</taxon>
        <taxon>Bacillota</taxon>
        <taxon>Bacilli</taxon>
        <taxon>Bacillales</taxon>
        <taxon>Bacillaceae</taxon>
        <taxon>Peribacillus</taxon>
    </lineage>
</organism>
<evidence type="ECO:0000256" key="3">
    <source>
        <dbReference type="ARBA" id="ARBA00023125"/>
    </source>
</evidence>
<dbReference type="PRINTS" id="PR00039">
    <property type="entry name" value="HTHLYSR"/>
</dbReference>
<dbReference type="PANTHER" id="PTHR30126">
    <property type="entry name" value="HTH-TYPE TRANSCRIPTIONAL REGULATOR"/>
    <property type="match status" value="1"/>
</dbReference>
<dbReference type="EMBL" id="CP026095">
    <property type="protein sequence ID" value="AZV45579.1"/>
    <property type="molecule type" value="Genomic_DNA"/>
</dbReference>
<accession>A0A3Q9RSD8</accession>
<dbReference type="SUPFAM" id="SSF46785">
    <property type="entry name" value="Winged helix' DNA-binding domain"/>
    <property type="match status" value="1"/>
</dbReference>
<dbReference type="InterPro" id="IPR036390">
    <property type="entry name" value="WH_DNA-bd_sf"/>
</dbReference>
<dbReference type="InterPro" id="IPR000847">
    <property type="entry name" value="LysR_HTH_N"/>
</dbReference>
<dbReference type="RefSeq" id="WP_164853322.1">
    <property type="nucleotide sequence ID" value="NZ_CP026095.1"/>
</dbReference>
<evidence type="ECO:0000313" key="6">
    <source>
        <dbReference type="Proteomes" id="UP000283095"/>
    </source>
</evidence>
<keyword evidence="3" id="KW-0238">DNA-binding</keyword>
<dbReference type="GO" id="GO:0003700">
    <property type="term" value="F:DNA-binding transcription factor activity"/>
    <property type="evidence" value="ECO:0007669"/>
    <property type="project" value="InterPro"/>
</dbReference>
<proteinExistence type="inferred from homology"/>
<dbReference type="Proteomes" id="UP000283095">
    <property type="component" value="Chromosome"/>
</dbReference>
<dbReference type="InterPro" id="IPR036388">
    <property type="entry name" value="WH-like_DNA-bd_sf"/>
</dbReference>
<evidence type="ECO:0000313" key="5">
    <source>
        <dbReference type="EMBL" id="AZV45579.1"/>
    </source>
</evidence>
<keyword evidence="4" id="KW-0804">Transcription</keyword>
<evidence type="ECO:0000256" key="1">
    <source>
        <dbReference type="ARBA" id="ARBA00009437"/>
    </source>
</evidence>
<dbReference type="Pfam" id="PF00126">
    <property type="entry name" value="HTH_1"/>
    <property type="match status" value="1"/>
</dbReference>
<sequence length="148" mass="17577">MNTLEKMESFIVLAECHSFTEAARRLYCSQPTISHHINKLEENFDSKLFHRSGKKVELTKQGEILLHYAREIMNLVDEASEKIKKADYYEQTFPVYVSHYIAENYFSKIMSQQQLDSTSQQYYEINSHCYADLRRSLQEKQTKFTIMK</sequence>
<comment type="similarity">
    <text evidence="1">Belongs to the LysR transcriptional regulatory family.</text>
</comment>
<evidence type="ECO:0000256" key="2">
    <source>
        <dbReference type="ARBA" id="ARBA00023015"/>
    </source>
</evidence>
<reference evidence="5 6" key="1">
    <citation type="submission" date="2018-01" db="EMBL/GenBank/DDBJ databases">
        <title>Bacillus asahii Genome sequencing and assembly.</title>
        <authorList>
            <person name="Jiang H."/>
            <person name="Feng Y."/>
            <person name="Zhao F."/>
            <person name="Lin X."/>
        </authorList>
    </citation>
    <scope>NUCLEOTIDE SEQUENCE [LARGE SCALE GENOMIC DNA]</scope>
    <source>
        <strain evidence="5 6">OM18</strain>
    </source>
</reference>
<dbReference type="Gene3D" id="1.10.10.10">
    <property type="entry name" value="Winged helix-like DNA-binding domain superfamily/Winged helix DNA-binding domain"/>
    <property type="match status" value="1"/>
</dbReference>
<keyword evidence="2" id="KW-0805">Transcription regulation</keyword>